<keyword evidence="1" id="KW-0812">Transmembrane</keyword>
<dbReference type="InterPro" id="IPR037891">
    <property type="entry name" value="Cdil-like_sf"/>
</dbReference>
<proteinExistence type="predicted"/>
<name>A0A4S2FMW9_9BACT</name>
<organism evidence="2 3">
    <name type="scientific">Muribaculum intestinale</name>
    <dbReference type="NCBI Taxonomy" id="1796646"/>
    <lineage>
        <taxon>Bacteria</taxon>
        <taxon>Pseudomonadati</taxon>
        <taxon>Bacteroidota</taxon>
        <taxon>Bacteroidia</taxon>
        <taxon>Bacteroidales</taxon>
        <taxon>Muribaculaceae</taxon>
        <taxon>Muribaculum</taxon>
    </lineage>
</organism>
<dbReference type="AlphaFoldDB" id="A0A4S2FMW9"/>
<keyword evidence="1" id="KW-1133">Transmembrane helix</keyword>
<sequence>MKSDNKTYRFFFGRRGERHLPFGAMLLILVPFLIVGQYFQNRKYNALSASPEHTSTVISNIGYIGNSGPIIHYSFTVNSITYNGGMHANGFAVGDSIGVVYQKDNPENNMTVFEYYDGPSYGFVSAFVILVVILAIIRWRKISRQYKADAPVETKVQRACGIYRTSKEYIFVTGYGKTGFGYNMNYPIKFAPIDCDDIEFNNAFGEVFLASNREEYKELKSSELIKAMKQRSWRQLHLHSTSVFVNQDDDKISVVPTKLASDKWLDWDSNQALTFDVGNDSIYDIVSETRKLLDNHETDR</sequence>
<gene>
    <name evidence="2" type="ORF">E5333_12750</name>
</gene>
<reference evidence="2 3" key="1">
    <citation type="submission" date="2019-04" db="EMBL/GenBank/DDBJ databases">
        <title>Microbes associate with the intestines of laboratory mice.</title>
        <authorList>
            <person name="Navarre W."/>
            <person name="Wong E."/>
            <person name="Huang K."/>
            <person name="Tropini C."/>
            <person name="Ng K."/>
            <person name="Yu B."/>
        </authorList>
    </citation>
    <scope>NUCLEOTIDE SEQUENCE [LARGE SCALE GENOMIC DNA]</scope>
    <source>
        <strain evidence="2 3">NM06_A21</strain>
    </source>
</reference>
<dbReference type="RefSeq" id="WP_124076328.1">
    <property type="nucleotide sequence ID" value="NZ_SRYD01000061.1"/>
</dbReference>
<comment type="caution">
    <text evidence="2">The sequence shown here is derived from an EMBL/GenBank/DDBJ whole genome shotgun (WGS) entry which is preliminary data.</text>
</comment>
<accession>A0A4S2FMW9</accession>
<dbReference type="SUPFAM" id="SSF160207">
    <property type="entry name" value="NMB0488-like"/>
    <property type="match status" value="1"/>
</dbReference>
<evidence type="ECO:0000313" key="3">
    <source>
        <dbReference type="Proteomes" id="UP000306630"/>
    </source>
</evidence>
<protein>
    <recommendedName>
        <fullName evidence="4">DUF3592 domain-containing protein</fullName>
    </recommendedName>
</protein>
<dbReference type="EMBL" id="SRYD01000061">
    <property type="protein sequence ID" value="TGY70332.1"/>
    <property type="molecule type" value="Genomic_DNA"/>
</dbReference>
<evidence type="ECO:0008006" key="4">
    <source>
        <dbReference type="Google" id="ProtNLM"/>
    </source>
</evidence>
<feature type="transmembrane region" description="Helical" evidence="1">
    <location>
        <begin position="20"/>
        <end position="39"/>
    </location>
</feature>
<feature type="transmembrane region" description="Helical" evidence="1">
    <location>
        <begin position="120"/>
        <end position="137"/>
    </location>
</feature>
<keyword evidence="1" id="KW-0472">Membrane</keyword>
<evidence type="ECO:0000313" key="2">
    <source>
        <dbReference type="EMBL" id="TGY70332.1"/>
    </source>
</evidence>
<evidence type="ECO:0000256" key="1">
    <source>
        <dbReference type="SAM" id="Phobius"/>
    </source>
</evidence>
<dbReference type="Proteomes" id="UP000306630">
    <property type="component" value="Unassembled WGS sequence"/>
</dbReference>